<name>A0A8H7W9R2_9HELO</name>
<feature type="compositionally biased region" description="Low complexity" evidence="1">
    <location>
        <begin position="492"/>
        <end position="506"/>
    </location>
</feature>
<feature type="region of interest" description="Disordered" evidence="1">
    <location>
        <begin position="195"/>
        <end position="246"/>
    </location>
</feature>
<evidence type="ECO:0000313" key="3">
    <source>
        <dbReference type="Proteomes" id="UP000664132"/>
    </source>
</evidence>
<feature type="compositionally biased region" description="Acidic residues" evidence="1">
    <location>
        <begin position="440"/>
        <end position="449"/>
    </location>
</feature>
<gene>
    <name evidence="2" type="ORF">IFR04_008882</name>
</gene>
<feature type="compositionally biased region" description="Polar residues" evidence="1">
    <location>
        <begin position="81"/>
        <end position="101"/>
    </location>
</feature>
<reference evidence="2" key="1">
    <citation type="submission" date="2021-02" db="EMBL/GenBank/DDBJ databases">
        <title>Genome sequence Cadophora malorum strain M34.</title>
        <authorList>
            <person name="Stefanovic E."/>
            <person name="Vu D."/>
            <person name="Scully C."/>
            <person name="Dijksterhuis J."/>
            <person name="Roader J."/>
            <person name="Houbraken J."/>
        </authorList>
    </citation>
    <scope>NUCLEOTIDE SEQUENCE</scope>
    <source>
        <strain evidence="2">M34</strain>
    </source>
</reference>
<feature type="compositionally biased region" description="Basic residues" evidence="1">
    <location>
        <begin position="552"/>
        <end position="578"/>
    </location>
</feature>
<feature type="region of interest" description="Disordered" evidence="1">
    <location>
        <begin position="1"/>
        <end position="148"/>
    </location>
</feature>
<sequence length="605" mass="66122">MSDGDSLYDSLSPSALPTSPPPQENPSTPQSPILDDRQSVASKLPSSPVSDTTFIQSSSPEPEPTGDPAIQTPPKEEGQDTNDSPTRVSTPEHQPAPSSRENLPVDIVIRREESNSSEEETTRLRSKIHKDGGEPGAEKLPDTTDGDIGVIITPEFEDEAEILVVTTDEERIAEAARAKLEESVEDIYPIGSKVLKPALTSPPPPPSPSSAPDRPSPEKETDTEYEDPDAEQPTTGIERPVKKPGNPKTFTIVRLIENTDKRGNNIKCAIRLRKHYFDTDFGDFLLDMSGPRTETAQVRNYAGQERYIPRRMLQAVYQPWDIPSKTKVTDCGVPLPLAFLNRDMTAEEAAGNVDFEEEEPVMIMDLLHGSDDQEVQVTDWERKAGKLSLKYLNRQYERPWGILIDRDTLLTAWSKAAAPKLPKMKVFAKGAKSKRKYEDDSTDTDELDAVGERPRAGFTWRKAVGKQETKKQKGDEKGKIIVTDDPIDDEATSPTSSRKKSTSGPPAKRPNLAVGVEDEEAESVELTKGKQPATKKTAGKKSGGKTTPGKKPAGKKPAGKKPAGKKPAGKHTARKTVAAKKTTIANRALLEAVAEEEESGEEDLA</sequence>
<feature type="compositionally biased region" description="Basic and acidic residues" evidence="1">
    <location>
        <begin position="465"/>
        <end position="479"/>
    </location>
</feature>
<dbReference type="Proteomes" id="UP000664132">
    <property type="component" value="Unassembled WGS sequence"/>
</dbReference>
<keyword evidence="3" id="KW-1185">Reference proteome</keyword>
<feature type="region of interest" description="Disordered" evidence="1">
    <location>
        <begin position="432"/>
        <end position="583"/>
    </location>
</feature>
<evidence type="ECO:0000256" key="1">
    <source>
        <dbReference type="SAM" id="MobiDB-lite"/>
    </source>
</evidence>
<feature type="compositionally biased region" description="Polar residues" evidence="1">
    <location>
        <begin position="39"/>
        <end position="60"/>
    </location>
</feature>
<accession>A0A8H7W9R2</accession>
<feature type="compositionally biased region" description="Pro residues" evidence="1">
    <location>
        <begin position="200"/>
        <end position="209"/>
    </location>
</feature>
<comment type="caution">
    <text evidence="2">The sequence shown here is derived from an EMBL/GenBank/DDBJ whole genome shotgun (WGS) entry which is preliminary data.</text>
</comment>
<dbReference type="EMBL" id="JAFJYH010000140">
    <property type="protein sequence ID" value="KAG4417988.1"/>
    <property type="molecule type" value="Genomic_DNA"/>
</dbReference>
<dbReference type="AlphaFoldDB" id="A0A8H7W9R2"/>
<feature type="compositionally biased region" description="Basic and acidic residues" evidence="1">
    <location>
        <begin position="129"/>
        <end position="142"/>
    </location>
</feature>
<proteinExistence type="predicted"/>
<organism evidence="2 3">
    <name type="scientific">Cadophora malorum</name>
    <dbReference type="NCBI Taxonomy" id="108018"/>
    <lineage>
        <taxon>Eukaryota</taxon>
        <taxon>Fungi</taxon>
        <taxon>Dikarya</taxon>
        <taxon>Ascomycota</taxon>
        <taxon>Pezizomycotina</taxon>
        <taxon>Leotiomycetes</taxon>
        <taxon>Helotiales</taxon>
        <taxon>Ploettnerulaceae</taxon>
        <taxon>Cadophora</taxon>
    </lineage>
</organism>
<protein>
    <submittedName>
        <fullName evidence="2">Uncharacterized protein</fullName>
    </submittedName>
</protein>
<dbReference type="OrthoDB" id="3564763at2759"/>
<evidence type="ECO:0000313" key="2">
    <source>
        <dbReference type="EMBL" id="KAG4417988.1"/>
    </source>
</evidence>